<keyword evidence="4" id="KW-1185">Reference proteome</keyword>
<dbReference type="InterPro" id="IPR036249">
    <property type="entry name" value="Thioredoxin-like_sf"/>
</dbReference>
<dbReference type="SUPFAM" id="SSF52833">
    <property type="entry name" value="Thioredoxin-like"/>
    <property type="match status" value="1"/>
</dbReference>
<sequence length="115" mass="12782">MITVYGIPNCDTVKKARTWLDQAGLAYQFHDYKKAGVPADRLPRWLAELGWERVVNRAGTTWRKLDEAQKAAVVDAASAAALCLAEPSVIKRPIVEWADGRLSLGFSAELFDAHR</sequence>
<dbReference type="NCBIfam" id="NF008107">
    <property type="entry name" value="PRK10853.1"/>
    <property type="match status" value="1"/>
</dbReference>
<evidence type="ECO:0000256" key="1">
    <source>
        <dbReference type="ARBA" id="ARBA00007198"/>
    </source>
</evidence>
<dbReference type="Pfam" id="PF03960">
    <property type="entry name" value="ArsC"/>
    <property type="match status" value="1"/>
</dbReference>
<dbReference type="InterPro" id="IPR006660">
    <property type="entry name" value="Arsenate_reductase-like"/>
</dbReference>
<dbReference type="Gene3D" id="3.40.30.10">
    <property type="entry name" value="Glutaredoxin"/>
    <property type="match status" value="1"/>
</dbReference>
<evidence type="ECO:0000313" key="4">
    <source>
        <dbReference type="Proteomes" id="UP001246372"/>
    </source>
</evidence>
<comment type="caution">
    <text evidence="3">The sequence shown here is derived from an EMBL/GenBank/DDBJ whole genome shotgun (WGS) entry which is preliminary data.</text>
</comment>
<dbReference type="RefSeq" id="WP_315649188.1">
    <property type="nucleotide sequence ID" value="NZ_JAVXZY010000001.1"/>
</dbReference>
<proteinExistence type="inferred from homology"/>
<organism evidence="3 4">
    <name type="scientific">Roseateles aquae</name>
    <dbReference type="NCBI Taxonomy" id="3077235"/>
    <lineage>
        <taxon>Bacteria</taxon>
        <taxon>Pseudomonadati</taxon>
        <taxon>Pseudomonadota</taxon>
        <taxon>Betaproteobacteria</taxon>
        <taxon>Burkholderiales</taxon>
        <taxon>Sphaerotilaceae</taxon>
        <taxon>Roseateles</taxon>
    </lineage>
</organism>
<dbReference type="EMBL" id="JAVXZY010000001">
    <property type="protein sequence ID" value="MDT8998227.1"/>
    <property type="molecule type" value="Genomic_DNA"/>
</dbReference>
<dbReference type="PROSITE" id="PS51353">
    <property type="entry name" value="ARSC"/>
    <property type="match status" value="1"/>
</dbReference>
<evidence type="ECO:0000256" key="2">
    <source>
        <dbReference type="PROSITE-ProRule" id="PRU01282"/>
    </source>
</evidence>
<dbReference type="CDD" id="cd03035">
    <property type="entry name" value="ArsC_Yffb"/>
    <property type="match status" value="1"/>
</dbReference>
<dbReference type="PANTHER" id="PTHR30041">
    <property type="entry name" value="ARSENATE REDUCTASE"/>
    <property type="match status" value="1"/>
</dbReference>
<comment type="similarity">
    <text evidence="1 2">Belongs to the ArsC family.</text>
</comment>
<gene>
    <name evidence="3" type="ORF">RQP53_02940</name>
</gene>
<dbReference type="Proteomes" id="UP001246372">
    <property type="component" value="Unassembled WGS sequence"/>
</dbReference>
<dbReference type="InterPro" id="IPR006504">
    <property type="entry name" value="Tscrpt_reg_Spx/MgsR"/>
</dbReference>
<accession>A0ABU3P7E6</accession>
<dbReference type="NCBIfam" id="TIGR01617">
    <property type="entry name" value="arsC_related"/>
    <property type="match status" value="1"/>
</dbReference>
<name>A0ABU3P7E6_9BURK</name>
<protein>
    <submittedName>
        <fullName evidence="3">ArsC family reductase</fullName>
    </submittedName>
</protein>
<reference evidence="3" key="1">
    <citation type="submission" date="2023-09" db="EMBL/GenBank/DDBJ databases">
        <title>Paucibacter sp. APW11 Genome sequencing and assembly.</title>
        <authorList>
            <person name="Kim I."/>
        </authorList>
    </citation>
    <scope>NUCLEOTIDE SEQUENCE</scope>
    <source>
        <strain evidence="3">APW11</strain>
    </source>
</reference>
<evidence type="ECO:0000313" key="3">
    <source>
        <dbReference type="EMBL" id="MDT8998227.1"/>
    </source>
</evidence>
<dbReference type="PANTHER" id="PTHR30041:SF8">
    <property type="entry name" value="PROTEIN YFFB"/>
    <property type="match status" value="1"/>
</dbReference>